<gene>
    <name evidence="12" type="ORF">GCM10017764_18190</name>
</gene>
<dbReference type="CDD" id="cd00082">
    <property type="entry name" value="HisKA"/>
    <property type="match status" value="1"/>
</dbReference>
<evidence type="ECO:0000259" key="9">
    <source>
        <dbReference type="PROSITE" id="PS01124"/>
    </source>
</evidence>
<keyword evidence="12" id="KW-0418">Kinase</keyword>
<dbReference type="PRINTS" id="PR00344">
    <property type="entry name" value="BCTRLSENSOR"/>
</dbReference>
<evidence type="ECO:0000313" key="12">
    <source>
        <dbReference type="EMBL" id="GHE35291.1"/>
    </source>
</evidence>
<keyword evidence="5" id="KW-0238">DNA-binding</keyword>
<dbReference type="InterPro" id="IPR036890">
    <property type="entry name" value="HATPase_C_sf"/>
</dbReference>
<dbReference type="InterPro" id="IPR004358">
    <property type="entry name" value="Sig_transdc_His_kin-like_C"/>
</dbReference>
<dbReference type="Proteomes" id="UP000620550">
    <property type="component" value="Unassembled WGS sequence"/>
</dbReference>
<evidence type="ECO:0000256" key="7">
    <source>
        <dbReference type="PROSITE-ProRule" id="PRU00169"/>
    </source>
</evidence>
<proteinExistence type="predicted"/>
<dbReference type="Pfam" id="PF07494">
    <property type="entry name" value="Reg_prop"/>
    <property type="match status" value="7"/>
</dbReference>
<keyword evidence="8" id="KW-0472">Membrane</keyword>
<evidence type="ECO:0000256" key="5">
    <source>
        <dbReference type="ARBA" id="ARBA00023125"/>
    </source>
</evidence>
<dbReference type="PROSITE" id="PS01124">
    <property type="entry name" value="HTH_ARAC_FAMILY_2"/>
    <property type="match status" value="1"/>
</dbReference>
<dbReference type="InterPro" id="IPR018062">
    <property type="entry name" value="HTH_AraC-typ_CS"/>
</dbReference>
<dbReference type="Gene3D" id="2.60.40.10">
    <property type="entry name" value="Immunoglobulins"/>
    <property type="match status" value="1"/>
</dbReference>
<dbReference type="InterPro" id="IPR003594">
    <property type="entry name" value="HATPase_dom"/>
</dbReference>
<comment type="caution">
    <text evidence="12">The sequence shown here is derived from an EMBL/GenBank/DDBJ whole genome shotgun (WGS) entry which is preliminary data.</text>
</comment>
<dbReference type="SUPFAM" id="SSF46689">
    <property type="entry name" value="Homeodomain-like"/>
    <property type="match status" value="1"/>
</dbReference>
<feature type="modified residue" description="4-aspartylphosphate" evidence="7">
    <location>
        <position position="1162"/>
    </location>
</feature>
<dbReference type="InterPro" id="IPR011110">
    <property type="entry name" value="Reg_prop"/>
</dbReference>
<evidence type="ECO:0000256" key="3">
    <source>
        <dbReference type="ARBA" id="ARBA00022553"/>
    </source>
</evidence>
<keyword evidence="3 7" id="KW-0597">Phosphoprotein</keyword>
<reference evidence="13" key="1">
    <citation type="journal article" date="2019" name="Int. J. Syst. Evol. Microbiol.">
        <title>The Global Catalogue of Microorganisms (GCM) 10K type strain sequencing project: providing services to taxonomists for standard genome sequencing and annotation.</title>
        <authorList>
            <consortium name="The Broad Institute Genomics Platform"/>
            <consortium name="The Broad Institute Genome Sequencing Center for Infectious Disease"/>
            <person name="Wu L."/>
            <person name="Ma J."/>
        </authorList>
    </citation>
    <scope>NUCLEOTIDE SEQUENCE [LARGE SCALE GENOMIC DNA]</scope>
    <source>
        <strain evidence="13">CGMCC 1.12966</strain>
    </source>
</reference>
<dbReference type="Gene3D" id="3.40.50.2300">
    <property type="match status" value="1"/>
</dbReference>
<dbReference type="InterPro" id="IPR009057">
    <property type="entry name" value="Homeodomain-like_sf"/>
</dbReference>
<name>A0ABQ3HUA0_9SPHI</name>
<dbReference type="Pfam" id="PF02518">
    <property type="entry name" value="HATPase_c"/>
    <property type="match status" value="1"/>
</dbReference>
<dbReference type="PANTHER" id="PTHR43547:SF2">
    <property type="entry name" value="HYBRID SIGNAL TRANSDUCTION HISTIDINE KINASE C"/>
    <property type="match status" value="1"/>
</dbReference>
<dbReference type="SUPFAM" id="SSF50998">
    <property type="entry name" value="Quinoprotein alcohol dehydrogenase-like"/>
    <property type="match status" value="1"/>
</dbReference>
<dbReference type="SUPFAM" id="SSF55874">
    <property type="entry name" value="ATPase domain of HSP90 chaperone/DNA topoisomerase II/histidine kinase"/>
    <property type="match status" value="1"/>
</dbReference>
<feature type="domain" description="HTH araC/xylS-type" evidence="9">
    <location>
        <begin position="1261"/>
        <end position="1360"/>
    </location>
</feature>
<dbReference type="SMART" id="SM00342">
    <property type="entry name" value="HTH_ARAC"/>
    <property type="match status" value="1"/>
</dbReference>
<sequence>MRKPLIIIICIFLHLTSLGQEWPVSFQRYYSKDGLSSNTIYAILRDSYGFIWLGTEDGLTRFDGSSYKVYRYDANVEEGLQTNHITSLCEDAKGQIWIGTNGGGLSFYDRKMDEIKAYTHTPEGRPISTAITALSTDKNGNVWVCSYGAVFVINVRNPSQPCSEAYKKIQQIFSGAVSRYVYRDRSNNMWLSADGSIYKFSSDLKAVKHDELLEQNTSNANAFEITAITEDTRGRIWAGSGNGLFYLDQDGAVFTRFNHSNGKMGADNRMVYALAVDDKGGLWVGTDNGLDVIDTDDFTVRTFLPKPMDIRSLSHKSIRSIHVDPYGIYWVGTFQGGLSKYDTNLSQFNLKSVDILHDQSSGKNMITSFAEYGDRVLVGTDGAGVFQYVRASDHLKPLHIGRAANKKFEDLTVMTLERGSENLWIGTYQDGLFQLDLKKDKITHYPAGAQANQLTNPDIFCLKSDRYGRLWIGTNGGGINVLDAGGSIAKYTAATRGTQGYPNPPGNFIRAFAEDKRGNMWIATYGSGVSMYNSEGRINHFFDKEKNNLPSNYVLSIHIDARQRIWIGTNGNGIGLLRPGQDQFESLSEKDGLINGVIQSIVEDKSGRIWFSTNKGLSCYDPDNRVFKNYTRSAGLQEGAFMLGSGLILSDGEMFFGGQNGFNHFYPNQLKMNTNRAIVAFTDLRIDNKIIQPSQDGILTQSLLTAQEIHLEHKQNFSISFTALNLTVPEDNQYQYRLEGVDKDWIPAGKERSAYYTNLDPGKYVFQVRASNNDGVWNDEIKSIDVFVAPPWWRTAYAYVFYVILFFAILFFIRDRGIRRLKQKFALEQERIQAKQQIEQQQREAETRHELDRMKIKFLTNLSHEFRTPISLIVGPVDNLLAMESSNKRSTELSLIKRNARRLLNLVNQLLDFRKMEEHEVKLHRAEGNFVAFIEEVFQSFKDMAMSKGIDYSFATTKKDLYCVFDPDKVERILFNLIANAFKFTPKGGDIAVSLINVVTEGDQVRVYVQVKDTGIGIPEKEQQAIFESFFQHETQGNVLNQGTGIGLSIVKTFVNMHQGDIEVHSSVGNGSAFLFNLLLDRAREIPCDNVVSEESDQIYETGNMEVDVIQKPSVLIVEDDEDFRCFLKESLERDYQVYEASNGKEGWQKALFHHPNIVVSDVQMPLMNGMELALNLKQDKRTKHIPVILLTASQVENGLICGLESGAIDYITKPFDNAMLFAKINSLLILNQAFKDVYSRQVSMVGPELEIVSEKDKFLQNVLSYVYANMDNPQLSVESLSAHLAISRASLYNRLLEYSGMTPVDFIRSAKLERAALLLEKSDKNIAEIAYETGFANPNYFTKVFKSKYQMTPSEFISAKKTKVKKV</sequence>
<keyword evidence="12" id="KW-0808">Transferase</keyword>
<dbReference type="InterPro" id="IPR005467">
    <property type="entry name" value="His_kinase_dom"/>
</dbReference>
<evidence type="ECO:0000256" key="1">
    <source>
        <dbReference type="ARBA" id="ARBA00000085"/>
    </source>
</evidence>
<dbReference type="Gene3D" id="1.10.10.60">
    <property type="entry name" value="Homeodomain-like"/>
    <property type="match status" value="1"/>
</dbReference>
<dbReference type="PANTHER" id="PTHR43547">
    <property type="entry name" value="TWO-COMPONENT HISTIDINE KINASE"/>
    <property type="match status" value="1"/>
</dbReference>
<evidence type="ECO:0000256" key="6">
    <source>
        <dbReference type="ARBA" id="ARBA00023163"/>
    </source>
</evidence>
<dbReference type="Pfam" id="PF00072">
    <property type="entry name" value="Response_reg"/>
    <property type="match status" value="1"/>
</dbReference>
<evidence type="ECO:0000259" key="10">
    <source>
        <dbReference type="PROSITE" id="PS50109"/>
    </source>
</evidence>
<keyword evidence="6" id="KW-0804">Transcription</keyword>
<evidence type="ECO:0000259" key="11">
    <source>
        <dbReference type="PROSITE" id="PS50110"/>
    </source>
</evidence>
<feature type="transmembrane region" description="Helical" evidence="8">
    <location>
        <begin position="792"/>
        <end position="813"/>
    </location>
</feature>
<dbReference type="Pfam" id="PF12833">
    <property type="entry name" value="HTH_18"/>
    <property type="match status" value="1"/>
</dbReference>
<feature type="domain" description="Histidine kinase" evidence="10">
    <location>
        <begin position="861"/>
        <end position="1082"/>
    </location>
</feature>
<comment type="catalytic activity">
    <reaction evidence="1">
        <text>ATP + protein L-histidine = ADP + protein N-phospho-L-histidine.</text>
        <dbReference type="EC" id="2.7.13.3"/>
    </reaction>
</comment>
<dbReference type="Gene3D" id="3.30.565.10">
    <property type="entry name" value="Histidine kinase-like ATPase, C-terminal domain"/>
    <property type="match status" value="1"/>
</dbReference>
<dbReference type="SMART" id="SM00448">
    <property type="entry name" value="REC"/>
    <property type="match status" value="1"/>
</dbReference>
<organism evidence="12 13">
    <name type="scientific">Sphingobacterium griseoflavum</name>
    <dbReference type="NCBI Taxonomy" id="1474952"/>
    <lineage>
        <taxon>Bacteria</taxon>
        <taxon>Pseudomonadati</taxon>
        <taxon>Bacteroidota</taxon>
        <taxon>Sphingobacteriia</taxon>
        <taxon>Sphingobacteriales</taxon>
        <taxon>Sphingobacteriaceae</taxon>
        <taxon>Sphingobacterium</taxon>
    </lineage>
</organism>
<keyword evidence="8" id="KW-1133">Transmembrane helix</keyword>
<dbReference type="Pfam" id="PF07495">
    <property type="entry name" value="Y_Y_Y"/>
    <property type="match status" value="1"/>
</dbReference>
<dbReference type="InterPro" id="IPR011006">
    <property type="entry name" value="CheY-like_superfamily"/>
</dbReference>
<dbReference type="SUPFAM" id="SSF52172">
    <property type="entry name" value="CheY-like"/>
    <property type="match status" value="1"/>
</dbReference>
<dbReference type="EC" id="2.7.13.3" evidence="2"/>
<dbReference type="RefSeq" id="WP_189626346.1">
    <property type="nucleotide sequence ID" value="NZ_BNAF01000006.1"/>
</dbReference>
<dbReference type="PROSITE" id="PS50110">
    <property type="entry name" value="RESPONSE_REGULATORY"/>
    <property type="match status" value="1"/>
</dbReference>
<dbReference type="InterPro" id="IPR013783">
    <property type="entry name" value="Ig-like_fold"/>
</dbReference>
<dbReference type="InterPro" id="IPR011123">
    <property type="entry name" value="Y_Y_Y"/>
</dbReference>
<dbReference type="GO" id="GO:0016301">
    <property type="term" value="F:kinase activity"/>
    <property type="evidence" value="ECO:0007669"/>
    <property type="project" value="UniProtKB-KW"/>
</dbReference>
<dbReference type="SUPFAM" id="SSF47384">
    <property type="entry name" value="Homodimeric domain of signal transducing histidine kinase"/>
    <property type="match status" value="1"/>
</dbReference>
<dbReference type="SUPFAM" id="SSF63829">
    <property type="entry name" value="Calcium-dependent phosphotriesterase"/>
    <property type="match status" value="1"/>
</dbReference>
<feature type="domain" description="Response regulatory" evidence="11">
    <location>
        <begin position="1114"/>
        <end position="1229"/>
    </location>
</feature>
<dbReference type="EMBL" id="BNAF01000006">
    <property type="protein sequence ID" value="GHE35291.1"/>
    <property type="molecule type" value="Genomic_DNA"/>
</dbReference>
<dbReference type="InterPro" id="IPR003661">
    <property type="entry name" value="HisK_dim/P_dom"/>
</dbReference>
<dbReference type="Gene3D" id="2.130.10.10">
    <property type="entry name" value="YVTN repeat-like/Quinoprotein amine dehydrogenase"/>
    <property type="match status" value="3"/>
</dbReference>
<dbReference type="InterPro" id="IPR018060">
    <property type="entry name" value="HTH_AraC"/>
</dbReference>
<evidence type="ECO:0000313" key="13">
    <source>
        <dbReference type="Proteomes" id="UP000620550"/>
    </source>
</evidence>
<dbReference type="InterPro" id="IPR015943">
    <property type="entry name" value="WD40/YVTN_repeat-like_dom_sf"/>
</dbReference>
<dbReference type="InterPro" id="IPR036097">
    <property type="entry name" value="HisK_dim/P_sf"/>
</dbReference>
<dbReference type="InterPro" id="IPR001789">
    <property type="entry name" value="Sig_transdc_resp-reg_receiver"/>
</dbReference>
<accession>A0ABQ3HUA0</accession>
<evidence type="ECO:0000256" key="4">
    <source>
        <dbReference type="ARBA" id="ARBA00023015"/>
    </source>
</evidence>
<dbReference type="SMART" id="SM00387">
    <property type="entry name" value="HATPase_c"/>
    <property type="match status" value="1"/>
</dbReference>
<evidence type="ECO:0000256" key="8">
    <source>
        <dbReference type="SAM" id="Phobius"/>
    </source>
</evidence>
<dbReference type="InterPro" id="IPR011047">
    <property type="entry name" value="Quinoprotein_ADH-like_sf"/>
</dbReference>
<protein>
    <recommendedName>
        <fullName evidence="2">histidine kinase</fullName>
        <ecNumber evidence="2">2.7.13.3</ecNumber>
    </recommendedName>
</protein>
<dbReference type="PROSITE" id="PS00041">
    <property type="entry name" value="HTH_ARAC_FAMILY_1"/>
    <property type="match status" value="1"/>
</dbReference>
<dbReference type="SMART" id="SM00388">
    <property type="entry name" value="HisKA"/>
    <property type="match status" value="1"/>
</dbReference>
<keyword evidence="8" id="KW-0812">Transmembrane</keyword>
<dbReference type="PROSITE" id="PS50109">
    <property type="entry name" value="HIS_KIN"/>
    <property type="match status" value="1"/>
</dbReference>
<dbReference type="Pfam" id="PF00512">
    <property type="entry name" value="HisKA"/>
    <property type="match status" value="1"/>
</dbReference>
<keyword evidence="13" id="KW-1185">Reference proteome</keyword>
<evidence type="ECO:0000256" key="2">
    <source>
        <dbReference type="ARBA" id="ARBA00012438"/>
    </source>
</evidence>
<dbReference type="Gene3D" id="1.10.287.130">
    <property type="match status" value="1"/>
</dbReference>
<keyword evidence="4" id="KW-0805">Transcription regulation</keyword>